<dbReference type="GO" id="GO:0003677">
    <property type="term" value="F:DNA binding"/>
    <property type="evidence" value="ECO:0007669"/>
    <property type="project" value="UniProtKB-KW"/>
</dbReference>
<dbReference type="Pfam" id="PF01022">
    <property type="entry name" value="HTH_5"/>
    <property type="match status" value="1"/>
</dbReference>
<dbReference type="GO" id="GO:0003700">
    <property type="term" value="F:DNA-binding transcription factor activity"/>
    <property type="evidence" value="ECO:0007669"/>
    <property type="project" value="InterPro"/>
</dbReference>
<dbReference type="Gene3D" id="1.10.10.10">
    <property type="entry name" value="Winged helix-like DNA-binding domain superfamily/Winged helix DNA-binding domain"/>
    <property type="match status" value="1"/>
</dbReference>
<gene>
    <name evidence="5" type="ORF">SAMN04489732_12636</name>
</gene>
<dbReference type="InterPro" id="IPR051011">
    <property type="entry name" value="Metal_resp_trans_reg"/>
</dbReference>
<keyword evidence="1" id="KW-0805">Transcription regulation</keyword>
<dbReference type="InterPro" id="IPR011991">
    <property type="entry name" value="ArsR-like_HTH"/>
</dbReference>
<dbReference type="EMBL" id="FOEF01000026">
    <property type="protein sequence ID" value="SEP53312.1"/>
    <property type="molecule type" value="Genomic_DNA"/>
</dbReference>
<organism evidence="5 6">
    <name type="scientific">Amycolatopsis saalfeldensis</name>
    <dbReference type="NCBI Taxonomy" id="394193"/>
    <lineage>
        <taxon>Bacteria</taxon>
        <taxon>Bacillati</taxon>
        <taxon>Actinomycetota</taxon>
        <taxon>Actinomycetes</taxon>
        <taxon>Pseudonocardiales</taxon>
        <taxon>Pseudonocardiaceae</taxon>
        <taxon>Amycolatopsis</taxon>
    </lineage>
</organism>
<dbReference type="InterPro" id="IPR036388">
    <property type="entry name" value="WH-like_DNA-bd_sf"/>
</dbReference>
<dbReference type="SUPFAM" id="SSF46785">
    <property type="entry name" value="Winged helix' DNA-binding domain"/>
    <property type="match status" value="1"/>
</dbReference>
<evidence type="ECO:0000256" key="1">
    <source>
        <dbReference type="ARBA" id="ARBA00023015"/>
    </source>
</evidence>
<dbReference type="RefSeq" id="WP_091627912.1">
    <property type="nucleotide sequence ID" value="NZ_FOEF01000026.1"/>
</dbReference>
<protein>
    <submittedName>
        <fullName evidence="5">DNA-binding transcriptional regulator, ArsR family</fullName>
    </submittedName>
</protein>
<sequence length="117" mass="12977">MYAHDEAASAEHWRDATDDQIHTTAEFFSMLADPTRLRLLIALLDADRDVTTLAAAVAMARPTVSQHLAKLRLAGLVATRRDGRHALYRLRGGHVRALLTHALAQADHGLRQLPEHD</sequence>
<dbReference type="PANTHER" id="PTHR43132:SF8">
    <property type="entry name" value="HTH-TYPE TRANSCRIPTIONAL REGULATOR KMTR"/>
    <property type="match status" value="1"/>
</dbReference>
<dbReference type="AlphaFoldDB" id="A0A1H8YMP4"/>
<proteinExistence type="predicted"/>
<dbReference type="NCBIfam" id="NF033788">
    <property type="entry name" value="HTH_metalloreg"/>
    <property type="match status" value="1"/>
</dbReference>
<dbReference type="InterPro" id="IPR001845">
    <property type="entry name" value="HTH_ArsR_DNA-bd_dom"/>
</dbReference>
<dbReference type="PRINTS" id="PR00778">
    <property type="entry name" value="HTHARSR"/>
</dbReference>
<evidence type="ECO:0000259" key="4">
    <source>
        <dbReference type="PROSITE" id="PS50987"/>
    </source>
</evidence>
<dbReference type="PANTHER" id="PTHR43132">
    <property type="entry name" value="ARSENICAL RESISTANCE OPERON REPRESSOR ARSR-RELATED"/>
    <property type="match status" value="1"/>
</dbReference>
<reference evidence="5 6" key="1">
    <citation type="submission" date="2016-10" db="EMBL/GenBank/DDBJ databases">
        <authorList>
            <person name="de Groot N.N."/>
        </authorList>
    </citation>
    <scope>NUCLEOTIDE SEQUENCE [LARGE SCALE GENOMIC DNA]</scope>
    <source>
        <strain evidence="5 6">DSM 44993</strain>
    </source>
</reference>
<evidence type="ECO:0000313" key="5">
    <source>
        <dbReference type="EMBL" id="SEP53312.1"/>
    </source>
</evidence>
<feature type="domain" description="HTH arsR-type" evidence="4">
    <location>
        <begin position="16"/>
        <end position="110"/>
    </location>
</feature>
<evidence type="ECO:0000256" key="3">
    <source>
        <dbReference type="ARBA" id="ARBA00023163"/>
    </source>
</evidence>
<dbReference type="CDD" id="cd00090">
    <property type="entry name" value="HTH_ARSR"/>
    <property type="match status" value="1"/>
</dbReference>
<dbReference type="PROSITE" id="PS50987">
    <property type="entry name" value="HTH_ARSR_2"/>
    <property type="match status" value="1"/>
</dbReference>
<dbReference type="SMART" id="SM00418">
    <property type="entry name" value="HTH_ARSR"/>
    <property type="match status" value="1"/>
</dbReference>
<dbReference type="Proteomes" id="UP000198582">
    <property type="component" value="Unassembled WGS sequence"/>
</dbReference>
<keyword evidence="2 5" id="KW-0238">DNA-binding</keyword>
<dbReference type="STRING" id="394193.SAMN04489732_12636"/>
<keyword evidence="6" id="KW-1185">Reference proteome</keyword>
<accession>A0A1H8YMP4</accession>
<name>A0A1H8YMP4_9PSEU</name>
<evidence type="ECO:0000256" key="2">
    <source>
        <dbReference type="ARBA" id="ARBA00023125"/>
    </source>
</evidence>
<evidence type="ECO:0000313" key="6">
    <source>
        <dbReference type="Proteomes" id="UP000198582"/>
    </source>
</evidence>
<dbReference type="OrthoDB" id="9810923at2"/>
<dbReference type="InterPro" id="IPR036390">
    <property type="entry name" value="WH_DNA-bd_sf"/>
</dbReference>
<keyword evidence="3" id="KW-0804">Transcription</keyword>